<reference evidence="1" key="2">
    <citation type="journal article" date="2023" name="Proc. Natl. Acad. Sci. U.S.A.">
        <title>A global phylogenomic analysis of the shiitake genus Lentinula.</title>
        <authorList>
            <person name="Sierra-Patev S."/>
            <person name="Min B."/>
            <person name="Naranjo-Ortiz M."/>
            <person name="Looney B."/>
            <person name="Konkel Z."/>
            <person name="Slot J.C."/>
            <person name="Sakamoto Y."/>
            <person name="Steenwyk J.L."/>
            <person name="Rokas A."/>
            <person name="Carro J."/>
            <person name="Camarero S."/>
            <person name="Ferreira P."/>
            <person name="Molpeceres G."/>
            <person name="Ruiz-Duenas F.J."/>
            <person name="Serrano A."/>
            <person name="Henrissat B."/>
            <person name="Drula E."/>
            <person name="Hughes K.W."/>
            <person name="Mata J.L."/>
            <person name="Ishikawa N.K."/>
            <person name="Vargas-Isla R."/>
            <person name="Ushijima S."/>
            <person name="Smith C.A."/>
            <person name="Donoghue J."/>
            <person name="Ahrendt S."/>
            <person name="Andreopoulos W."/>
            <person name="He G."/>
            <person name="LaButti K."/>
            <person name="Lipzen A."/>
            <person name="Ng V."/>
            <person name="Riley R."/>
            <person name="Sandor L."/>
            <person name="Barry K."/>
            <person name="Martinez A.T."/>
            <person name="Xiao Y."/>
            <person name="Gibbons J.G."/>
            <person name="Terashima K."/>
            <person name="Grigoriev I.V."/>
            <person name="Hibbett D."/>
        </authorList>
    </citation>
    <scope>NUCLEOTIDE SEQUENCE</scope>
    <source>
        <strain evidence="1">Sp2 HRB7682 ss15</strain>
    </source>
</reference>
<evidence type="ECO:0000313" key="2">
    <source>
        <dbReference type="Proteomes" id="UP001150238"/>
    </source>
</evidence>
<evidence type="ECO:0000313" key="1">
    <source>
        <dbReference type="EMBL" id="KAJ4479754.1"/>
    </source>
</evidence>
<reference evidence="1" key="1">
    <citation type="submission" date="2022-08" db="EMBL/GenBank/DDBJ databases">
        <authorList>
            <consortium name="DOE Joint Genome Institute"/>
            <person name="Min B."/>
            <person name="Riley R."/>
            <person name="Sierra-Patev S."/>
            <person name="Naranjo-Ortiz M."/>
            <person name="Looney B."/>
            <person name="Konkel Z."/>
            <person name="Slot J.C."/>
            <person name="Sakamoto Y."/>
            <person name="Steenwyk J.L."/>
            <person name="Rokas A."/>
            <person name="Carro J."/>
            <person name="Camarero S."/>
            <person name="Ferreira P."/>
            <person name="Molpeceres G."/>
            <person name="Ruiz-Duenas F.J."/>
            <person name="Serrano A."/>
            <person name="Henrissat B."/>
            <person name="Drula E."/>
            <person name="Hughes K.W."/>
            <person name="Mata J.L."/>
            <person name="Ishikawa N.K."/>
            <person name="Vargas-Isla R."/>
            <person name="Ushijima S."/>
            <person name="Smith C.A."/>
            <person name="Ahrendt S."/>
            <person name="Andreopoulos W."/>
            <person name="He G."/>
            <person name="Labutti K."/>
            <person name="Lipzen A."/>
            <person name="Ng V."/>
            <person name="Sandor L."/>
            <person name="Barry K."/>
            <person name="Martinez A.T."/>
            <person name="Xiao Y."/>
            <person name="Gibbons J.G."/>
            <person name="Terashima K."/>
            <person name="Hibbett D.S."/>
            <person name="Grigoriev I.V."/>
        </authorList>
    </citation>
    <scope>NUCLEOTIDE SEQUENCE</scope>
    <source>
        <strain evidence="1">Sp2 HRB7682 ss15</strain>
    </source>
</reference>
<evidence type="ECO:0008006" key="3">
    <source>
        <dbReference type="Google" id="ProtNLM"/>
    </source>
</evidence>
<accession>A0A9W9DPU4</accession>
<name>A0A9W9DPU4_9AGAR</name>
<proteinExistence type="predicted"/>
<organism evidence="1 2">
    <name type="scientific">Lentinula lateritia</name>
    <dbReference type="NCBI Taxonomy" id="40482"/>
    <lineage>
        <taxon>Eukaryota</taxon>
        <taxon>Fungi</taxon>
        <taxon>Dikarya</taxon>
        <taxon>Basidiomycota</taxon>
        <taxon>Agaricomycotina</taxon>
        <taxon>Agaricomycetes</taxon>
        <taxon>Agaricomycetidae</taxon>
        <taxon>Agaricales</taxon>
        <taxon>Marasmiineae</taxon>
        <taxon>Omphalotaceae</taxon>
        <taxon>Lentinula</taxon>
    </lineage>
</organism>
<gene>
    <name evidence="1" type="ORF">C8J55DRAFT_514285</name>
</gene>
<sequence>MADHPKLKPRSTEDIENQMLVDKAECKISVNVVDFYHNNRMVVIETQEIDETGKAIYSRFKLHLSSLELHAPVLANFLTQALDSVEGTEENPAILPFTTREFTGFLDWIHDREWRPFKITEKSLVDLLRVSSTLKAEDGISYAVSGLESLRLPSARMLQLVGDFHHLPEVHCWVGPAVKDLIQRPLGEITNSEAQQIAAAYPTIARTRENIQRLLTQVSQRSFALKLADKDQQEEADLCLTHKECQKAWKSVWKENIGYLLLDFQKPLTYRELLELLQNTDFPKVNLSCKARMLNWLSRKTNYPGMKELVEEAVASIEDIYHVPRRGPAPENAEV</sequence>
<dbReference type="EMBL" id="JANVFS010000016">
    <property type="protein sequence ID" value="KAJ4479754.1"/>
    <property type="molecule type" value="Genomic_DNA"/>
</dbReference>
<protein>
    <recommendedName>
        <fullName evidence="3">BTB domain-containing protein</fullName>
    </recommendedName>
</protein>
<comment type="caution">
    <text evidence="1">The sequence shown here is derived from an EMBL/GenBank/DDBJ whole genome shotgun (WGS) entry which is preliminary data.</text>
</comment>
<dbReference type="Proteomes" id="UP001150238">
    <property type="component" value="Unassembled WGS sequence"/>
</dbReference>
<dbReference type="AlphaFoldDB" id="A0A9W9DPU4"/>